<dbReference type="Gene3D" id="3.30.428.10">
    <property type="entry name" value="HIT-like"/>
    <property type="match status" value="1"/>
</dbReference>
<dbReference type="PANTHER" id="PTHR46648">
    <property type="entry name" value="HIT FAMILY PROTEIN 1"/>
    <property type="match status" value="1"/>
</dbReference>
<dbReference type="PRINTS" id="PR00332">
    <property type="entry name" value="HISTRIAD"/>
</dbReference>
<evidence type="ECO:0000256" key="2">
    <source>
        <dbReference type="PIRSR" id="PIRSR601310-3"/>
    </source>
</evidence>
<dbReference type="PROSITE" id="PS51084">
    <property type="entry name" value="HIT_2"/>
    <property type="match status" value="1"/>
</dbReference>
<feature type="active site" description="Tele-AMP-histidine intermediate" evidence="1">
    <location>
        <position position="92"/>
    </location>
</feature>
<feature type="domain" description="HIT" evidence="4">
    <location>
        <begin position="3"/>
        <end position="106"/>
    </location>
</feature>
<dbReference type="GO" id="GO:0009117">
    <property type="term" value="P:nucleotide metabolic process"/>
    <property type="evidence" value="ECO:0007669"/>
    <property type="project" value="TreeGrafter"/>
</dbReference>
<dbReference type="Pfam" id="PF01230">
    <property type="entry name" value="HIT"/>
    <property type="match status" value="1"/>
</dbReference>
<dbReference type="SUPFAM" id="SSF54197">
    <property type="entry name" value="HIT-like"/>
    <property type="match status" value="1"/>
</dbReference>
<sequence>MTIFSKIIAGEIPAYKIAEDDQFFAFLDIFPLVEGHVLVIPKLEIDKFFDVPDDYLSRMLVFSKPIAKAIEKAFPCNRVGLAVVGLEVPHAHLHLVPINGIDDLNFTRGKLKLSPEQLKSAQEKIVRELTS</sequence>
<keyword evidence="5" id="KW-0378">Hydrolase</keyword>
<dbReference type="STRING" id="550983.A4R26_07835"/>
<dbReference type="GO" id="GO:0016787">
    <property type="term" value="F:hydrolase activity"/>
    <property type="evidence" value="ECO:0007669"/>
    <property type="project" value="UniProtKB-KW"/>
</dbReference>
<dbReference type="InterPro" id="IPR001310">
    <property type="entry name" value="Histidine_triad_HIT"/>
</dbReference>
<evidence type="ECO:0000259" key="4">
    <source>
        <dbReference type="PROSITE" id="PS51084"/>
    </source>
</evidence>
<dbReference type="InterPro" id="IPR036265">
    <property type="entry name" value="HIT-like_sf"/>
</dbReference>
<name>A0A1V9EKF2_9BACT</name>
<reference evidence="6" key="1">
    <citation type="submission" date="2016-04" db="EMBL/GenBank/DDBJ databases">
        <authorList>
            <person name="Chen L."/>
            <person name="Zhuang W."/>
            <person name="Wang G."/>
        </authorList>
    </citation>
    <scope>NUCLEOTIDE SEQUENCE [LARGE SCALE GENOMIC DNA]</scope>
    <source>
        <strain evidence="6">208</strain>
    </source>
</reference>
<keyword evidence="6" id="KW-1185">Reference proteome</keyword>
<dbReference type="EMBL" id="LWBP01000243">
    <property type="protein sequence ID" value="OQP46627.1"/>
    <property type="molecule type" value="Genomic_DNA"/>
</dbReference>
<evidence type="ECO:0000256" key="3">
    <source>
        <dbReference type="PROSITE-ProRule" id="PRU00464"/>
    </source>
</evidence>
<evidence type="ECO:0000313" key="5">
    <source>
        <dbReference type="EMBL" id="OQP46627.1"/>
    </source>
</evidence>
<proteinExistence type="predicted"/>
<dbReference type="Proteomes" id="UP000192276">
    <property type="component" value="Unassembled WGS sequence"/>
</dbReference>
<comment type="caution">
    <text evidence="5">The sequence shown here is derived from an EMBL/GenBank/DDBJ whole genome shotgun (WGS) entry which is preliminary data.</text>
</comment>
<evidence type="ECO:0000256" key="1">
    <source>
        <dbReference type="PIRSR" id="PIRSR601310-1"/>
    </source>
</evidence>
<dbReference type="AlphaFoldDB" id="A0A1V9EKF2"/>
<accession>A0A1V9EKF2</accession>
<dbReference type="PANTHER" id="PTHR46648:SF1">
    <property type="entry name" value="ADENOSINE 5'-MONOPHOSPHORAMIDASE HNT1"/>
    <property type="match status" value="1"/>
</dbReference>
<organism evidence="5 6">
    <name type="scientific">Niastella populi</name>
    <dbReference type="NCBI Taxonomy" id="550983"/>
    <lineage>
        <taxon>Bacteria</taxon>
        <taxon>Pseudomonadati</taxon>
        <taxon>Bacteroidota</taxon>
        <taxon>Chitinophagia</taxon>
        <taxon>Chitinophagales</taxon>
        <taxon>Chitinophagaceae</taxon>
        <taxon>Niastella</taxon>
    </lineage>
</organism>
<gene>
    <name evidence="5" type="ORF">A4R26_07835</name>
</gene>
<dbReference type="InterPro" id="IPR011146">
    <property type="entry name" value="HIT-like"/>
</dbReference>
<dbReference type="RefSeq" id="WP_081170679.1">
    <property type="nucleotide sequence ID" value="NZ_LWBP01000243.1"/>
</dbReference>
<feature type="short sequence motif" description="Histidine triad motif" evidence="2 3">
    <location>
        <begin position="90"/>
        <end position="94"/>
    </location>
</feature>
<dbReference type="OrthoDB" id="9784774at2"/>
<evidence type="ECO:0000313" key="6">
    <source>
        <dbReference type="Proteomes" id="UP000192276"/>
    </source>
</evidence>
<protein>
    <submittedName>
        <fullName evidence="5">HIT family hydrolase</fullName>
    </submittedName>
</protein>